<dbReference type="PaxDb" id="121845-A0A1S3CYD5"/>
<dbReference type="Pfam" id="PF01704">
    <property type="entry name" value="UDPGP"/>
    <property type="match status" value="1"/>
</dbReference>
<dbReference type="STRING" id="121845.A0A1S3CYD5"/>
<dbReference type="InterPro" id="IPR036392">
    <property type="entry name" value="PLAT/LH2_dom_sf"/>
</dbReference>
<proteinExistence type="inferred from homology"/>
<dbReference type="Gene3D" id="2.60.60.20">
    <property type="entry name" value="PLAT/LH2 domain"/>
    <property type="match status" value="1"/>
</dbReference>
<evidence type="ECO:0000256" key="1">
    <source>
        <dbReference type="ARBA" id="ARBA00004613"/>
    </source>
</evidence>
<dbReference type="PANTHER" id="PTHR11610">
    <property type="entry name" value="LIPASE"/>
    <property type="match status" value="1"/>
</dbReference>
<evidence type="ECO:0000256" key="2">
    <source>
        <dbReference type="ARBA" id="ARBA00010401"/>
    </source>
</evidence>
<dbReference type="InterPro" id="IPR000734">
    <property type="entry name" value="TAG_lipase"/>
</dbReference>
<evidence type="ECO:0000256" key="6">
    <source>
        <dbReference type="ARBA" id="ARBA00022679"/>
    </source>
</evidence>
<dbReference type="InterPro" id="IPR002618">
    <property type="entry name" value="UDPGP_fam"/>
</dbReference>
<dbReference type="FunFam" id="3.40.50.1820:FF:000033">
    <property type="entry name" value="Pancreatic triacylglycerol lipase"/>
    <property type="match status" value="1"/>
</dbReference>
<dbReference type="SUPFAM" id="SSF51161">
    <property type="entry name" value="Trimeric LpxA-like enzymes"/>
    <property type="match status" value="1"/>
</dbReference>
<dbReference type="InterPro" id="IPR011004">
    <property type="entry name" value="Trimer_LpxA-like_sf"/>
</dbReference>
<dbReference type="CDD" id="cd00707">
    <property type="entry name" value="Pancreat_lipase_like"/>
    <property type="match status" value="1"/>
</dbReference>
<dbReference type="Gene3D" id="3.40.50.1820">
    <property type="entry name" value="alpha/beta hydrolase"/>
    <property type="match status" value="1"/>
</dbReference>
<dbReference type="InterPro" id="IPR029058">
    <property type="entry name" value="AB_hydrolase_fold"/>
</dbReference>
<evidence type="ECO:0000259" key="10">
    <source>
        <dbReference type="Pfam" id="PF00151"/>
    </source>
</evidence>
<dbReference type="EC" id="2.7.7.9" evidence="4"/>
<keyword evidence="11" id="KW-1185">Reference proteome</keyword>
<dbReference type="SUPFAM" id="SSF49723">
    <property type="entry name" value="Lipase/lipooxygenase domain (PLAT/LH2 domain)"/>
    <property type="match status" value="1"/>
</dbReference>
<dbReference type="PRINTS" id="PR00823">
    <property type="entry name" value="PANCLIPASE"/>
</dbReference>
<evidence type="ECO:0000256" key="7">
    <source>
        <dbReference type="ARBA" id="ARBA00022695"/>
    </source>
</evidence>
<protein>
    <recommendedName>
        <fullName evidence="4">UTP--glucose-1-phosphate uridylyltransferase</fullName>
        <ecNumber evidence="4">2.7.7.9</ecNumber>
    </recommendedName>
</protein>
<keyword evidence="7" id="KW-0548">Nucleotidyltransferase</keyword>
<dbReference type="GO" id="GO:0017171">
    <property type="term" value="F:serine hydrolase activity"/>
    <property type="evidence" value="ECO:0007669"/>
    <property type="project" value="TreeGrafter"/>
</dbReference>
<evidence type="ECO:0000256" key="8">
    <source>
        <dbReference type="ARBA" id="ARBA00023157"/>
    </source>
</evidence>
<dbReference type="PANTHER" id="PTHR11610:SF173">
    <property type="entry name" value="LIPASE DOMAIN-CONTAINING PROTEIN-RELATED"/>
    <property type="match status" value="1"/>
</dbReference>
<feature type="domain" description="Lipase" evidence="10">
    <location>
        <begin position="297"/>
        <end position="629"/>
    </location>
</feature>
<comment type="subcellular location">
    <subcellularLocation>
        <location evidence="1">Secreted</location>
    </subcellularLocation>
</comment>
<gene>
    <name evidence="12" type="primary">LOC103507659</name>
</gene>
<dbReference type="Gene3D" id="2.160.10.10">
    <property type="entry name" value="Hexapeptide repeat proteins"/>
    <property type="match status" value="1"/>
</dbReference>
<keyword evidence="5" id="KW-0964">Secreted</keyword>
<keyword evidence="8" id="KW-1015">Disulfide bond</keyword>
<dbReference type="FunFam" id="2.160.10.10:FF:000001">
    <property type="entry name" value="UTP--glucose-1-phosphate uridylyltransferase"/>
    <property type="match status" value="1"/>
</dbReference>
<dbReference type="RefSeq" id="XP_008470381.2">
    <property type="nucleotide sequence ID" value="XM_008472159.3"/>
</dbReference>
<evidence type="ECO:0000256" key="5">
    <source>
        <dbReference type="ARBA" id="ARBA00022525"/>
    </source>
</evidence>
<dbReference type="GeneID" id="103507659"/>
<evidence type="ECO:0000256" key="9">
    <source>
        <dbReference type="RuleBase" id="RU004262"/>
    </source>
</evidence>
<dbReference type="InterPro" id="IPR013818">
    <property type="entry name" value="Lipase"/>
</dbReference>
<dbReference type="InterPro" id="IPR002331">
    <property type="entry name" value="Lipase_panc"/>
</dbReference>
<dbReference type="GO" id="GO:0003983">
    <property type="term" value="F:UTP:glucose-1-phosphate uridylyltransferase activity"/>
    <property type="evidence" value="ECO:0007669"/>
    <property type="project" value="UniProtKB-EC"/>
</dbReference>
<keyword evidence="6" id="KW-0808">Transferase</keyword>
<dbReference type="InterPro" id="IPR033906">
    <property type="entry name" value="Lipase_N"/>
</dbReference>
<reference evidence="12" key="1">
    <citation type="submission" date="2025-08" db="UniProtKB">
        <authorList>
            <consortium name="RefSeq"/>
        </authorList>
    </citation>
    <scope>IDENTIFICATION</scope>
</reference>
<organism evidence="11 12">
    <name type="scientific">Diaphorina citri</name>
    <name type="common">Asian citrus psyllid</name>
    <dbReference type="NCBI Taxonomy" id="121845"/>
    <lineage>
        <taxon>Eukaryota</taxon>
        <taxon>Metazoa</taxon>
        <taxon>Ecdysozoa</taxon>
        <taxon>Arthropoda</taxon>
        <taxon>Hexapoda</taxon>
        <taxon>Insecta</taxon>
        <taxon>Pterygota</taxon>
        <taxon>Neoptera</taxon>
        <taxon>Paraneoptera</taxon>
        <taxon>Hemiptera</taxon>
        <taxon>Sternorrhyncha</taxon>
        <taxon>Psylloidea</taxon>
        <taxon>Psyllidae</taxon>
        <taxon>Diaphorininae</taxon>
        <taxon>Diaphorina</taxon>
    </lineage>
</organism>
<dbReference type="KEGG" id="dci:103507659"/>
<dbReference type="Proteomes" id="UP000079169">
    <property type="component" value="Unplaced"/>
</dbReference>
<dbReference type="SUPFAM" id="SSF53474">
    <property type="entry name" value="alpha/beta-Hydrolases"/>
    <property type="match status" value="1"/>
</dbReference>
<evidence type="ECO:0000313" key="11">
    <source>
        <dbReference type="Proteomes" id="UP000079169"/>
    </source>
</evidence>
<feature type="non-terminal residue" evidence="12">
    <location>
        <position position="1"/>
    </location>
</feature>
<dbReference type="ESTHER" id="diaci-a0a1s3cyd5">
    <property type="family name" value="Pancreatic_lipase"/>
</dbReference>
<evidence type="ECO:0000313" key="12">
    <source>
        <dbReference type="RefSeq" id="XP_008470381.2"/>
    </source>
</evidence>
<dbReference type="AlphaFoldDB" id="A0A1S3CYD5"/>
<sequence>LLQVKDFLTRFANIPDVLELDHLTVSGDVTFGKGVSLRGTVIIIANHGDRIDIPSGAILENKIVSGNLRILDHIPIRLELTSLIARIVTIPHTPFQHPIPQKKQHSYPPYGQPNSKQIRRLPICQFIFIPFRNHPKSLDKNYAYRFPKINTKSVSKTVKPVCQGLQTNFPRSNRFPRSSNGFFPRSSKMAAADYAGVQTKDAFGVASTPIIPTHQNVDCKLYSRRYAILALFVVYSASNALQWIQYAIVSDHVMKYYGVGSFYVDCTSMIYMLTYIPLITPGSWFLDKYVIENETRCYDELGCLNVTRDWYHLIYRPFNIFPLPRAVIDTRFILYTRKNPTEGHMLKVQNERTIEKSNFDPKKKTKFIIHGFIDTPLSSWVKEMRRELLKHSDWNVIVVDWAGGSLPLYTQATANTRLVGLELAYFVNYLKDNYGLNPADVHMIGHSLGAHTAGYAGQAIEGLGRITGLDPAEPYFQGMPPFARLDPTDADLVDVIHTDGSSIFLLGYGMSETCGHLDFYPNNGKEQPGCDLTETPLPLTLIKEGIEEAGRVLVACNHVRAIKLFTESINSKCPYVAHRCPSYQHFLQGRCFSCGENGTGCALMGLEAQKTNHPPGSKYYITTGKEVPFCRHHYRITLDLARPPRAETWVQGFMRVSLHSDNGVIRNLDLTPNGYEKLEHGTSRSFVVTHPEDVGTINKVEFYWEYDMDVLQPRSLCFLWCNDHLYVSSIKVTETKDIMARDKRAIETNSKLCSPGYREYADVASRSSAVFLDNSCEEDLLTNF</sequence>
<dbReference type="GO" id="GO:0005615">
    <property type="term" value="C:extracellular space"/>
    <property type="evidence" value="ECO:0007669"/>
    <property type="project" value="TreeGrafter"/>
</dbReference>
<comment type="similarity">
    <text evidence="2">Belongs to the UDPGP type 1 family.</text>
</comment>
<evidence type="ECO:0000256" key="3">
    <source>
        <dbReference type="ARBA" id="ARBA00010701"/>
    </source>
</evidence>
<comment type="similarity">
    <text evidence="3 9">Belongs to the AB hydrolase superfamily. Lipase family.</text>
</comment>
<dbReference type="PRINTS" id="PR00821">
    <property type="entry name" value="TAGLIPASE"/>
</dbReference>
<dbReference type="Pfam" id="PF00151">
    <property type="entry name" value="Lipase"/>
    <property type="match status" value="1"/>
</dbReference>
<name>A0A1S3CYD5_DIACI</name>
<evidence type="ECO:0000256" key="4">
    <source>
        <dbReference type="ARBA" id="ARBA00012415"/>
    </source>
</evidence>
<dbReference type="GO" id="GO:0004806">
    <property type="term" value="F:triacylglycerol lipase activity"/>
    <property type="evidence" value="ECO:0007669"/>
    <property type="project" value="InterPro"/>
</dbReference>
<dbReference type="GO" id="GO:0016042">
    <property type="term" value="P:lipid catabolic process"/>
    <property type="evidence" value="ECO:0007669"/>
    <property type="project" value="TreeGrafter"/>
</dbReference>
<accession>A0A1S3CYD5</accession>